<feature type="transmembrane region" description="Helical" evidence="1">
    <location>
        <begin position="20"/>
        <end position="39"/>
    </location>
</feature>
<dbReference type="PANTHER" id="PTHR34703:SF1">
    <property type="entry name" value="ANTIPORTER SUBUNIT MNHG2-RELATED"/>
    <property type="match status" value="1"/>
</dbReference>
<comment type="caution">
    <text evidence="2">The sequence shown here is derived from an EMBL/GenBank/DDBJ whole genome shotgun (WGS) entry which is preliminary data.</text>
</comment>
<sequence length="123" mass="12825">MAEVFSDILGYWEIVRFPLGALMCFGGAILCLIGTVGVLRFPDIYTRLHAASITDTSGAALVLIGMMLISPGWLVISKLFAICVFIFLTSPTASHALANAAHTAGVQPIIGRVGTSEADGGDA</sequence>
<dbReference type="EMBL" id="ARYJ01000013">
    <property type="protein sequence ID" value="KCZ86560.1"/>
    <property type="molecule type" value="Genomic_DNA"/>
</dbReference>
<dbReference type="PANTHER" id="PTHR34703">
    <property type="entry name" value="ANTIPORTER SUBUNIT MNHG2-RELATED"/>
    <property type="match status" value="1"/>
</dbReference>
<accession>A0A059F7J8</accession>
<keyword evidence="1" id="KW-1133">Transmembrane helix</keyword>
<dbReference type="NCBIfam" id="TIGR01300">
    <property type="entry name" value="CPA3_mnhG_phaG"/>
    <property type="match status" value="1"/>
</dbReference>
<dbReference type="InterPro" id="IPR005133">
    <property type="entry name" value="PhaG_MnhG_YufB"/>
</dbReference>
<evidence type="ECO:0000313" key="2">
    <source>
        <dbReference type="EMBL" id="KCZ86560.1"/>
    </source>
</evidence>
<keyword evidence="3" id="KW-1185">Reference proteome</keyword>
<dbReference type="GO" id="GO:0015385">
    <property type="term" value="F:sodium:proton antiporter activity"/>
    <property type="evidence" value="ECO:0007669"/>
    <property type="project" value="TreeGrafter"/>
</dbReference>
<proteinExistence type="predicted"/>
<gene>
    <name evidence="2" type="ORF">HJA_15449</name>
</gene>
<dbReference type="STRING" id="1280952.HJA_15449"/>
<dbReference type="OrthoDB" id="4427992at2"/>
<feature type="transmembrane region" description="Helical" evidence="1">
    <location>
        <begin position="60"/>
        <end position="88"/>
    </location>
</feature>
<evidence type="ECO:0000256" key="1">
    <source>
        <dbReference type="SAM" id="Phobius"/>
    </source>
</evidence>
<organism evidence="2 3">
    <name type="scientific">Hyphomonas jannaschiana VP2</name>
    <dbReference type="NCBI Taxonomy" id="1280952"/>
    <lineage>
        <taxon>Bacteria</taxon>
        <taxon>Pseudomonadati</taxon>
        <taxon>Pseudomonadota</taxon>
        <taxon>Alphaproteobacteria</taxon>
        <taxon>Hyphomonadales</taxon>
        <taxon>Hyphomonadaceae</taxon>
        <taxon>Hyphomonas</taxon>
    </lineage>
</organism>
<evidence type="ECO:0000313" key="3">
    <source>
        <dbReference type="Proteomes" id="UP000024816"/>
    </source>
</evidence>
<dbReference type="RefSeq" id="WP_035583942.1">
    <property type="nucleotide sequence ID" value="NZ_ARYJ01000013.1"/>
</dbReference>
<keyword evidence="1" id="KW-0472">Membrane</keyword>
<dbReference type="Pfam" id="PF03334">
    <property type="entry name" value="PhaG_MnhG_YufB"/>
    <property type="match status" value="1"/>
</dbReference>
<name>A0A059F7J8_9PROT</name>
<protein>
    <submittedName>
        <fullName evidence="2">MnhG/PhaG family monovalent cation/proton antiporter</fullName>
    </submittedName>
</protein>
<dbReference type="PATRIC" id="fig|1280952.3.peg.3092"/>
<reference evidence="2 3" key="1">
    <citation type="journal article" date="2014" name="Antonie Van Leeuwenhoek">
        <title>Hyphomonas beringensis sp. nov. and Hyphomonas chukchiensis sp. nov., isolated from surface seawater of the Bering Sea and Chukchi Sea.</title>
        <authorList>
            <person name="Li C."/>
            <person name="Lai Q."/>
            <person name="Li G."/>
            <person name="Dong C."/>
            <person name="Wang J."/>
            <person name="Liao Y."/>
            <person name="Shao Z."/>
        </authorList>
    </citation>
    <scope>NUCLEOTIDE SEQUENCE [LARGE SCALE GENOMIC DNA]</scope>
    <source>
        <strain evidence="2 3">VP2</strain>
    </source>
</reference>
<keyword evidence="1" id="KW-0812">Transmembrane</keyword>
<dbReference type="AlphaFoldDB" id="A0A059F7J8"/>
<dbReference type="eggNOG" id="COG1320">
    <property type="taxonomic scope" value="Bacteria"/>
</dbReference>
<dbReference type="Proteomes" id="UP000024816">
    <property type="component" value="Unassembled WGS sequence"/>
</dbReference>